<name>A0AAV0LUM6_9ROSI</name>
<protein>
    <submittedName>
        <fullName evidence="1">Uncharacterized protein</fullName>
    </submittedName>
</protein>
<organism evidence="1 2">
    <name type="scientific">Linum tenue</name>
    <dbReference type="NCBI Taxonomy" id="586396"/>
    <lineage>
        <taxon>Eukaryota</taxon>
        <taxon>Viridiplantae</taxon>
        <taxon>Streptophyta</taxon>
        <taxon>Embryophyta</taxon>
        <taxon>Tracheophyta</taxon>
        <taxon>Spermatophyta</taxon>
        <taxon>Magnoliopsida</taxon>
        <taxon>eudicotyledons</taxon>
        <taxon>Gunneridae</taxon>
        <taxon>Pentapetalae</taxon>
        <taxon>rosids</taxon>
        <taxon>fabids</taxon>
        <taxon>Malpighiales</taxon>
        <taxon>Linaceae</taxon>
        <taxon>Linum</taxon>
    </lineage>
</organism>
<gene>
    <name evidence="1" type="ORF">LITE_LOCUS25411</name>
</gene>
<reference evidence="1" key="1">
    <citation type="submission" date="2022-08" db="EMBL/GenBank/DDBJ databases">
        <authorList>
            <person name="Gutierrez-Valencia J."/>
        </authorList>
    </citation>
    <scope>NUCLEOTIDE SEQUENCE</scope>
</reference>
<accession>A0AAV0LUM6</accession>
<dbReference type="EMBL" id="CAMGYJ010000006">
    <property type="protein sequence ID" value="CAI0437294.1"/>
    <property type="molecule type" value="Genomic_DNA"/>
</dbReference>
<comment type="caution">
    <text evidence="1">The sequence shown here is derived from an EMBL/GenBank/DDBJ whole genome shotgun (WGS) entry which is preliminary data.</text>
</comment>
<evidence type="ECO:0000313" key="2">
    <source>
        <dbReference type="Proteomes" id="UP001154282"/>
    </source>
</evidence>
<keyword evidence="2" id="KW-1185">Reference proteome</keyword>
<dbReference type="Proteomes" id="UP001154282">
    <property type="component" value="Unassembled WGS sequence"/>
</dbReference>
<sequence>MTPAIAVLGRITSRSSSTKLPRFPLIDSFLLTMAN</sequence>
<dbReference type="AlphaFoldDB" id="A0AAV0LUM6"/>
<evidence type="ECO:0000313" key="1">
    <source>
        <dbReference type="EMBL" id="CAI0437294.1"/>
    </source>
</evidence>
<proteinExistence type="predicted"/>